<keyword evidence="5" id="KW-1185">Reference proteome</keyword>
<dbReference type="SUPFAM" id="SSF54631">
    <property type="entry name" value="CBS-domain pair"/>
    <property type="match status" value="1"/>
</dbReference>
<dbReference type="EMBL" id="FRAJ01000005">
    <property type="protein sequence ID" value="SHJ87469.1"/>
    <property type="molecule type" value="Genomic_DNA"/>
</dbReference>
<dbReference type="InterPro" id="IPR046342">
    <property type="entry name" value="CBS_dom_sf"/>
</dbReference>
<dbReference type="InterPro" id="IPR051257">
    <property type="entry name" value="Diverse_CBS-Domain"/>
</dbReference>
<dbReference type="InterPro" id="IPR000644">
    <property type="entry name" value="CBS_dom"/>
</dbReference>
<proteinExistence type="predicted"/>
<dbReference type="Gene3D" id="3.10.580.10">
    <property type="entry name" value="CBS-domain"/>
    <property type="match status" value="1"/>
</dbReference>
<evidence type="ECO:0000313" key="4">
    <source>
        <dbReference type="EMBL" id="SHJ87469.1"/>
    </source>
</evidence>
<dbReference type="PANTHER" id="PTHR43080">
    <property type="entry name" value="CBS DOMAIN-CONTAINING PROTEIN CBSX3, MITOCHONDRIAL"/>
    <property type="match status" value="1"/>
</dbReference>
<evidence type="ECO:0000259" key="3">
    <source>
        <dbReference type="PROSITE" id="PS51371"/>
    </source>
</evidence>
<evidence type="ECO:0000256" key="1">
    <source>
        <dbReference type="ARBA" id="ARBA00023122"/>
    </source>
</evidence>
<dbReference type="Proteomes" id="UP000184082">
    <property type="component" value="Unassembled WGS sequence"/>
</dbReference>
<dbReference type="PROSITE" id="PS51371">
    <property type="entry name" value="CBS"/>
    <property type="match status" value="2"/>
</dbReference>
<accession>A0A1M6MVQ4</accession>
<name>A0A1M6MVQ4_9FIRM</name>
<protein>
    <submittedName>
        <fullName evidence="4">CBS domain-containing protein</fullName>
    </submittedName>
</protein>
<gene>
    <name evidence="4" type="ORF">SAMN02745883_00662</name>
</gene>
<dbReference type="Pfam" id="PF00571">
    <property type="entry name" value="CBS"/>
    <property type="match status" value="2"/>
</dbReference>
<sequence>MKVRDLMTRDVTTADLNSSVAQIAQNMKDLNVGAIPVCDKNNNLVGIVTDRDIVLRNVAEGKKSAKAQDVMSSQLITVTPDTHVHEAARIMSENQIRRLPVVENGKLVGILSIGDFATQNIYVNEAGEALSEISKPSRPMQ</sequence>
<organism evidence="4 5">
    <name type="scientific">Caminicella sporogenes DSM 14501</name>
    <dbReference type="NCBI Taxonomy" id="1121266"/>
    <lineage>
        <taxon>Bacteria</taxon>
        <taxon>Bacillati</taxon>
        <taxon>Bacillota</taxon>
        <taxon>Clostridia</taxon>
        <taxon>Peptostreptococcales</taxon>
        <taxon>Caminicellaceae</taxon>
        <taxon>Caminicella</taxon>
    </lineage>
</organism>
<dbReference type="CDD" id="cd04622">
    <property type="entry name" value="CBS_pair_HRP1_like"/>
    <property type="match status" value="1"/>
</dbReference>
<feature type="domain" description="CBS" evidence="3">
    <location>
        <begin position="71"/>
        <end position="128"/>
    </location>
</feature>
<evidence type="ECO:0000256" key="2">
    <source>
        <dbReference type="PROSITE-ProRule" id="PRU00703"/>
    </source>
</evidence>
<dbReference type="AlphaFoldDB" id="A0A1M6MVQ4"/>
<evidence type="ECO:0000313" key="5">
    <source>
        <dbReference type="Proteomes" id="UP000184082"/>
    </source>
</evidence>
<dbReference type="PANTHER" id="PTHR43080:SF2">
    <property type="entry name" value="CBS DOMAIN-CONTAINING PROTEIN"/>
    <property type="match status" value="1"/>
</dbReference>
<feature type="domain" description="CBS" evidence="3">
    <location>
        <begin position="7"/>
        <end position="64"/>
    </location>
</feature>
<dbReference type="STRING" id="1121266.SAMN02745883_00662"/>
<reference evidence="4 5" key="1">
    <citation type="submission" date="2016-11" db="EMBL/GenBank/DDBJ databases">
        <authorList>
            <person name="Jaros S."/>
            <person name="Januszkiewicz K."/>
            <person name="Wedrychowicz H."/>
        </authorList>
    </citation>
    <scope>NUCLEOTIDE SEQUENCE [LARGE SCALE GENOMIC DNA]</scope>
    <source>
        <strain evidence="4 5">DSM 14501</strain>
    </source>
</reference>
<keyword evidence="1 2" id="KW-0129">CBS domain</keyword>
<dbReference type="RefSeq" id="WP_072965959.1">
    <property type="nucleotide sequence ID" value="NZ_FRAJ01000005.1"/>
</dbReference>
<dbReference type="SMART" id="SM00116">
    <property type="entry name" value="CBS"/>
    <property type="match status" value="2"/>
</dbReference>